<name>A0ABU2AI83_9BURK</name>
<dbReference type="InterPro" id="IPR006905">
    <property type="entry name" value="Flavin_halogenase"/>
</dbReference>
<evidence type="ECO:0000313" key="2">
    <source>
        <dbReference type="Proteomes" id="UP001180825"/>
    </source>
</evidence>
<dbReference type="PANTHER" id="PTHR43747:SF4">
    <property type="entry name" value="FLAVIN-DEPENDENT TRYPTOPHAN HALOGENASE"/>
    <property type="match status" value="1"/>
</dbReference>
<sequence>MNPPKHVVIVGGGTAGWMTANLLRHRWARLGVEVTLIESADIATIGVGEGSTPFLRHFFRTLDIAESDWMPACDATFKCGIRFPGWSSVPGYESYVHPFFNEADRELGNQFFTNACLRRRGQAADANPQDFFLAAELARQCRAPVNQVDSPGMDYAYHFDAGKLGAFLRTHAVGLGVRHIVDTVARVEQLENGDLAAVHPKSGARIAADLFVDCSGFKGLFITETLGEPFHPYRDNLFNDRALAMPTPLATADDIPSETVSTALRHGWAWRIPLTSRYGNGYVYSSDFVSDDEAERELREHLGAAAGGVEARRLRMRVGRVKQHWRQNCVAIGLSQGFIEPLEATALMLIQLSVEQFIADLEGDHFGRARQAAYNERVNAMFEGVRDYVVAHYQLNTRRDTDYWRANRANRNISDRLASLLDVWDRGGDFEAELERHGAGLMYLRPSWYCLFAGMGRFPAELRAAPHAITAAQARRRLHEMARAFRAHRSYLTVVS</sequence>
<dbReference type="InterPro" id="IPR050816">
    <property type="entry name" value="Flavin-dep_Halogenase_NPB"/>
</dbReference>
<comment type="caution">
    <text evidence="1">The sequence shown here is derived from an EMBL/GenBank/DDBJ whole genome shotgun (WGS) entry which is preliminary data.</text>
</comment>
<dbReference type="PIRSF" id="PIRSF011396">
    <property type="entry name" value="Trp_halogenase"/>
    <property type="match status" value="1"/>
</dbReference>
<protein>
    <submittedName>
        <fullName evidence="1">Glycine/D-amino acid oxidase-like deaminating enzyme</fullName>
    </submittedName>
</protein>
<reference evidence="1 2" key="1">
    <citation type="submission" date="2023-07" db="EMBL/GenBank/DDBJ databases">
        <title>Sorghum-associated microbial communities from plants grown in Nebraska, USA.</title>
        <authorList>
            <person name="Schachtman D."/>
        </authorList>
    </citation>
    <scope>NUCLEOTIDE SEQUENCE [LARGE SCALE GENOMIC DNA]</scope>
    <source>
        <strain evidence="1 2">BE316</strain>
    </source>
</reference>
<dbReference type="InterPro" id="IPR036188">
    <property type="entry name" value="FAD/NAD-bd_sf"/>
</dbReference>
<organism evidence="1 2">
    <name type="scientific">Roseateles asaccharophilus</name>
    <dbReference type="NCBI Taxonomy" id="582607"/>
    <lineage>
        <taxon>Bacteria</taxon>
        <taxon>Pseudomonadati</taxon>
        <taxon>Pseudomonadota</taxon>
        <taxon>Betaproteobacteria</taxon>
        <taxon>Burkholderiales</taxon>
        <taxon>Sphaerotilaceae</taxon>
        <taxon>Roseateles</taxon>
    </lineage>
</organism>
<dbReference type="Proteomes" id="UP001180825">
    <property type="component" value="Unassembled WGS sequence"/>
</dbReference>
<dbReference type="PANTHER" id="PTHR43747">
    <property type="entry name" value="FAD-BINDING PROTEIN"/>
    <property type="match status" value="1"/>
</dbReference>
<evidence type="ECO:0000313" key="1">
    <source>
        <dbReference type="EMBL" id="MDR7336147.1"/>
    </source>
</evidence>
<dbReference type="Gene3D" id="3.50.50.60">
    <property type="entry name" value="FAD/NAD(P)-binding domain"/>
    <property type="match status" value="1"/>
</dbReference>
<accession>A0ABU2AI83</accession>
<gene>
    <name evidence="1" type="ORF">J2X21_005320</name>
</gene>
<dbReference type="RefSeq" id="WP_310333144.1">
    <property type="nucleotide sequence ID" value="NZ_JAVDXV010000014.1"/>
</dbReference>
<dbReference type="Pfam" id="PF04820">
    <property type="entry name" value="Trp_halogenase"/>
    <property type="match status" value="1"/>
</dbReference>
<proteinExistence type="predicted"/>
<dbReference type="EMBL" id="JAVDXV010000014">
    <property type="protein sequence ID" value="MDR7336147.1"/>
    <property type="molecule type" value="Genomic_DNA"/>
</dbReference>
<keyword evidence="2" id="KW-1185">Reference proteome</keyword>
<dbReference type="InterPro" id="IPR033856">
    <property type="entry name" value="Trp_halogen"/>
</dbReference>
<dbReference type="SUPFAM" id="SSF51905">
    <property type="entry name" value="FAD/NAD(P)-binding domain"/>
    <property type="match status" value="1"/>
</dbReference>